<reference evidence="2" key="1">
    <citation type="journal article" date="2012" name="Science">
        <title>Fermentation, hydrogen, and sulfur metabolism in multiple uncultivated bacterial phyla.</title>
        <authorList>
            <person name="Wrighton K.C."/>
            <person name="Thomas B.C."/>
            <person name="Sharon I."/>
            <person name="Miller C.S."/>
            <person name="Castelle C.J."/>
            <person name="VerBerkmoes N.C."/>
            <person name="Wilkins M.J."/>
            <person name="Hettich R.L."/>
            <person name="Lipton M.S."/>
            <person name="Williams K.H."/>
            <person name="Long P.E."/>
            <person name="Banfield J.F."/>
        </authorList>
    </citation>
    <scope>NUCLEOTIDE SEQUENCE [LARGE SCALE GENOMIC DNA]</scope>
</reference>
<dbReference type="GO" id="GO:0005886">
    <property type="term" value="C:plasma membrane"/>
    <property type="evidence" value="ECO:0007669"/>
    <property type="project" value="UniProtKB-SubCell"/>
</dbReference>
<proteinExistence type="inferred from homology"/>
<evidence type="ECO:0000256" key="1">
    <source>
        <dbReference type="HAMAP-Rule" id="MF_00386"/>
    </source>
</evidence>
<dbReference type="PANTHER" id="PTHR33383:SF1">
    <property type="entry name" value="MEMBRANE PROTEIN INSERTION EFFICIENCY FACTOR-RELATED"/>
    <property type="match status" value="1"/>
</dbReference>
<dbReference type="SMART" id="SM01234">
    <property type="entry name" value="Haemolytic"/>
    <property type="match status" value="1"/>
</dbReference>
<dbReference type="AlphaFoldDB" id="K2BVC9"/>
<gene>
    <name evidence="2" type="ORF">ACD_49C00061G0001</name>
</gene>
<dbReference type="NCBIfam" id="TIGR00278">
    <property type="entry name" value="membrane protein insertion efficiency factor YidD"/>
    <property type="match status" value="1"/>
</dbReference>
<sequence length="82" mass="9939">MLKKSLIWLISLYQKYLSPDHSIWARSANKPPYCRHIPSCSDYMKESIEKKWVWVGLIKWTRRILRCNPWGKWGYDPVDKKN</sequence>
<keyword evidence="1" id="KW-1003">Cell membrane</keyword>
<comment type="subcellular location">
    <subcellularLocation>
        <location evidence="1">Cell membrane</location>
        <topology evidence="1">Peripheral membrane protein</topology>
        <orientation evidence="1">Cytoplasmic side</orientation>
    </subcellularLocation>
</comment>
<accession>K2BVC9</accession>
<protein>
    <recommendedName>
        <fullName evidence="1">Putative membrane protein insertion efficiency factor</fullName>
    </recommendedName>
</protein>
<keyword evidence="1" id="KW-0472">Membrane</keyword>
<evidence type="ECO:0000313" key="2">
    <source>
        <dbReference type="EMBL" id="EKD66154.1"/>
    </source>
</evidence>
<name>K2BVC9_9BACT</name>
<dbReference type="PANTHER" id="PTHR33383">
    <property type="entry name" value="MEMBRANE PROTEIN INSERTION EFFICIENCY FACTOR-RELATED"/>
    <property type="match status" value="1"/>
</dbReference>
<organism evidence="2">
    <name type="scientific">uncultured bacterium</name>
    <name type="common">gcode 4</name>
    <dbReference type="NCBI Taxonomy" id="1234023"/>
    <lineage>
        <taxon>Bacteria</taxon>
        <taxon>environmental samples</taxon>
    </lineage>
</organism>
<dbReference type="EMBL" id="AMFJ01021647">
    <property type="protein sequence ID" value="EKD66154.1"/>
    <property type="molecule type" value="Genomic_DNA"/>
</dbReference>
<comment type="caution">
    <text evidence="2">The sequence shown here is derived from an EMBL/GenBank/DDBJ whole genome shotgun (WGS) entry which is preliminary data.</text>
</comment>
<comment type="function">
    <text evidence="1">Could be involved in insertion of integral membrane proteins into the membrane.</text>
</comment>
<comment type="similarity">
    <text evidence="1">Belongs to the UPF0161 family.</text>
</comment>
<dbReference type="InterPro" id="IPR002696">
    <property type="entry name" value="Membr_insert_effic_factor_YidD"/>
</dbReference>
<dbReference type="HAMAP" id="MF_00386">
    <property type="entry name" value="UPF0161_YidD"/>
    <property type="match status" value="1"/>
</dbReference>
<dbReference type="Pfam" id="PF01809">
    <property type="entry name" value="YidD"/>
    <property type="match status" value="1"/>
</dbReference>